<feature type="domain" description="DNA-dependent protein kinase catalytic subunit CC5" evidence="1">
    <location>
        <begin position="2"/>
        <end position="98"/>
    </location>
</feature>
<dbReference type="Proteomes" id="UP000663848">
    <property type="component" value="Unassembled WGS sequence"/>
</dbReference>
<accession>A0A822CAU3</accession>
<proteinExistence type="predicted"/>
<dbReference type="InterPro" id="IPR045581">
    <property type="entry name" value="DNAPKcs_CC5"/>
</dbReference>
<protein>
    <recommendedName>
        <fullName evidence="1">DNA-dependent protein kinase catalytic subunit CC5 domain-containing protein</fullName>
    </recommendedName>
</protein>
<sequence>MPTQMLDKNTNYNWLKQTNTFDTSNTYVLPTLSTQVKTTSLIVNVENANKKSKINPSDKNDTNDDDIFRLKRRFLKDTGKLHGYFARKQTEKNQKEKQFL</sequence>
<dbReference type="AlphaFoldDB" id="A0A822CAU3"/>
<evidence type="ECO:0000313" key="2">
    <source>
        <dbReference type="EMBL" id="CAF5036704.1"/>
    </source>
</evidence>
<organism evidence="2 3">
    <name type="scientific">Rotaria socialis</name>
    <dbReference type="NCBI Taxonomy" id="392032"/>
    <lineage>
        <taxon>Eukaryota</taxon>
        <taxon>Metazoa</taxon>
        <taxon>Spiralia</taxon>
        <taxon>Gnathifera</taxon>
        <taxon>Rotifera</taxon>
        <taxon>Eurotatoria</taxon>
        <taxon>Bdelloidea</taxon>
        <taxon>Philodinida</taxon>
        <taxon>Philodinidae</taxon>
        <taxon>Rotaria</taxon>
    </lineage>
</organism>
<gene>
    <name evidence="2" type="ORF">QYT958_LOCUS41083</name>
</gene>
<evidence type="ECO:0000259" key="1">
    <source>
        <dbReference type="Pfam" id="PF19704"/>
    </source>
</evidence>
<dbReference type="EMBL" id="CAJOBR010045321">
    <property type="protein sequence ID" value="CAF5036704.1"/>
    <property type="molecule type" value="Genomic_DNA"/>
</dbReference>
<evidence type="ECO:0000313" key="3">
    <source>
        <dbReference type="Proteomes" id="UP000663848"/>
    </source>
</evidence>
<dbReference type="Pfam" id="PF19704">
    <property type="entry name" value="DNAPKcs_CC5"/>
    <property type="match status" value="1"/>
</dbReference>
<reference evidence="2" key="1">
    <citation type="submission" date="2021-02" db="EMBL/GenBank/DDBJ databases">
        <authorList>
            <person name="Nowell W R."/>
        </authorList>
    </citation>
    <scope>NUCLEOTIDE SEQUENCE</scope>
</reference>
<dbReference type="GO" id="GO:0006303">
    <property type="term" value="P:double-strand break repair via nonhomologous end joining"/>
    <property type="evidence" value="ECO:0007669"/>
    <property type="project" value="InterPro"/>
</dbReference>
<comment type="caution">
    <text evidence="2">The sequence shown here is derived from an EMBL/GenBank/DDBJ whole genome shotgun (WGS) entry which is preliminary data.</text>
</comment>
<feature type="non-terminal residue" evidence="2">
    <location>
        <position position="100"/>
    </location>
</feature>
<name>A0A822CAU3_9BILA</name>